<dbReference type="Pfam" id="PF00460">
    <property type="entry name" value="Flg_bb_rod"/>
    <property type="match status" value="1"/>
</dbReference>
<keyword evidence="6 7" id="KW-0975">Bacterial flagellum</keyword>
<evidence type="ECO:0000259" key="11">
    <source>
        <dbReference type="Pfam" id="PF22638"/>
    </source>
</evidence>
<dbReference type="GO" id="GO:0005576">
    <property type="term" value="C:extracellular region"/>
    <property type="evidence" value="ECO:0007669"/>
    <property type="project" value="UniProtKB-SubCell"/>
</dbReference>
<dbReference type="GO" id="GO:0009424">
    <property type="term" value="C:bacterial-type flagellum hook"/>
    <property type="evidence" value="ECO:0007669"/>
    <property type="project" value="UniProtKB-UniRule"/>
</dbReference>
<dbReference type="RefSeq" id="WP_146441948.1">
    <property type="nucleotide sequence ID" value="NZ_SJPR01000001.1"/>
</dbReference>
<keyword evidence="13" id="KW-1185">Reference proteome</keyword>
<keyword evidence="12" id="KW-0969">Cilium</keyword>
<feature type="domain" description="Flagellar hook-associated protein FlgK helical" evidence="11">
    <location>
        <begin position="96"/>
        <end position="321"/>
    </location>
</feature>
<dbReference type="InterPro" id="IPR010930">
    <property type="entry name" value="Flg_bb/hook_C_dom"/>
</dbReference>
<dbReference type="GO" id="GO:0044780">
    <property type="term" value="P:bacterial-type flagellum assembly"/>
    <property type="evidence" value="ECO:0007669"/>
    <property type="project" value="InterPro"/>
</dbReference>
<dbReference type="InterPro" id="IPR053927">
    <property type="entry name" value="FlgK_helical"/>
</dbReference>
<dbReference type="SUPFAM" id="SSF64518">
    <property type="entry name" value="Phase 1 flagellin"/>
    <property type="match status" value="1"/>
</dbReference>
<dbReference type="InterPro" id="IPR001444">
    <property type="entry name" value="Flag_bb_rod_N"/>
</dbReference>
<evidence type="ECO:0000259" key="9">
    <source>
        <dbReference type="Pfam" id="PF00460"/>
    </source>
</evidence>
<dbReference type="Proteomes" id="UP000317421">
    <property type="component" value="Unassembled WGS sequence"/>
</dbReference>
<reference evidence="12 13" key="1">
    <citation type="submission" date="2019-02" db="EMBL/GenBank/DDBJ databases">
        <title>Deep-cultivation of Planctomycetes and their phenomic and genomic characterization uncovers novel biology.</title>
        <authorList>
            <person name="Wiegand S."/>
            <person name="Jogler M."/>
            <person name="Boedeker C."/>
            <person name="Pinto D."/>
            <person name="Vollmers J."/>
            <person name="Rivas-Marin E."/>
            <person name="Kohn T."/>
            <person name="Peeters S.H."/>
            <person name="Heuer A."/>
            <person name="Rast P."/>
            <person name="Oberbeckmann S."/>
            <person name="Bunk B."/>
            <person name="Jeske O."/>
            <person name="Meyerdierks A."/>
            <person name="Storesund J.E."/>
            <person name="Kallscheuer N."/>
            <person name="Luecker S."/>
            <person name="Lage O.M."/>
            <person name="Pohl T."/>
            <person name="Merkel B.J."/>
            <person name="Hornburger P."/>
            <person name="Mueller R.-W."/>
            <person name="Bruemmer F."/>
            <person name="Labrenz M."/>
            <person name="Spormann A.M."/>
            <person name="Op Den Camp H."/>
            <person name="Overmann J."/>
            <person name="Amann R."/>
            <person name="Jetten M.S.M."/>
            <person name="Mascher T."/>
            <person name="Medema M.H."/>
            <person name="Devos D.P."/>
            <person name="Kaster A.-K."/>
            <person name="Ovreas L."/>
            <person name="Rohde M."/>
            <person name="Galperin M.Y."/>
            <person name="Jogler C."/>
        </authorList>
    </citation>
    <scope>NUCLEOTIDE SEQUENCE [LARGE SCALE GENOMIC DNA]</scope>
    <source>
        <strain evidence="12 13">Pla108</strain>
    </source>
</reference>
<feature type="domain" description="Flagellar basal-body/hook protein C-terminal" evidence="10">
    <location>
        <begin position="535"/>
        <end position="576"/>
    </location>
</feature>
<gene>
    <name evidence="7 12" type="primary">flgK</name>
    <name evidence="12" type="ORF">Pla108_03000</name>
</gene>
<evidence type="ECO:0000256" key="1">
    <source>
        <dbReference type="ARBA" id="ARBA00004365"/>
    </source>
</evidence>
<dbReference type="PANTHER" id="PTHR30033">
    <property type="entry name" value="FLAGELLAR HOOK-ASSOCIATED PROTEIN 1"/>
    <property type="match status" value="1"/>
</dbReference>
<dbReference type="InterPro" id="IPR002371">
    <property type="entry name" value="FlgK"/>
</dbReference>
<dbReference type="EMBL" id="SJPR01000001">
    <property type="protein sequence ID" value="TWT99363.1"/>
    <property type="molecule type" value="Genomic_DNA"/>
</dbReference>
<feature type="domain" description="Flagellar basal body rod protein N-terminal" evidence="9">
    <location>
        <begin position="7"/>
        <end position="36"/>
    </location>
</feature>
<keyword evidence="12" id="KW-0966">Cell projection</keyword>
<evidence type="ECO:0000256" key="5">
    <source>
        <dbReference type="ARBA" id="ARBA00022525"/>
    </source>
</evidence>
<evidence type="ECO:0000313" key="13">
    <source>
        <dbReference type="Proteomes" id="UP000317421"/>
    </source>
</evidence>
<dbReference type="GO" id="GO:0005198">
    <property type="term" value="F:structural molecule activity"/>
    <property type="evidence" value="ECO:0007669"/>
    <property type="project" value="UniProtKB-UniRule"/>
</dbReference>
<sequence length="576" mass="60500">MSLFGSLQTASNTLQAMQIGLQVVGNNIANANTEGFIREKVNYVPAPPQQLGNLTIGLGVQIDSITQVIDEFLGEQLRGATGDYASAQVQDEAYKGIERLLGELGDNDLSTALTDFFGSIEDTLNSVSGDALSVRNLAVLEGSQLTSEIRRIEDRAKGLRDNYDAQVQQSVGTVNQLTEQIAQLNVRITQVEGGSSSKSDAGALRASRNQAVNQLTELVSATVSEQPSGGLSISVGGEFLVFEGQRRDVAFETGDTQGESAAELVFVDTGKALNLTSGKLQGLAAARDEIVDGFREGLDEFAATLIHEFNRAYSQGQGIEGFKSLTSVNRVDSPTDPIDAAGLAFAPENGQFNITVLTEGGAAKTATIKVNVLGDGSRSTTTLAGIASQINSVDGLSASVDSLGRLAISGQSDEVRFTFSNDSSGFLASIGLNTFFTGSGSSDIGINGELNGIRNASKLALARASATEDALPSSSTENAILLAEMIDKPLESLGGGSIIERYDQLVNELAQNSTVAGSVSEGLGIFEATLANEFQAISGVNIDEEAIDMISLQRIYQATARVIATIQEMLDTLVRL</sequence>
<keyword evidence="5 7" id="KW-0964">Secreted</keyword>
<dbReference type="InterPro" id="IPR019776">
    <property type="entry name" value="Flagellar_basal_body_rod_CS"/>
</dbReference>
<dbReference type="Pfam" id="PF06429">
    <property type="entry name" value="Flg_bbr_C"/>
    <property type="match status" value="1"/>
</dbReference>
<dbReference type="Pfam" id="PF22638">
    <property type="entry name" value="FlgK_D1"/>
    <property type="match status" value="1"/>
</dbReference>
<protein>
    <recommendedName>
        <fullName evidence="4 7">Flagellar hook-associated protein 1</fullName>
        <shortName evidence="7">HAP1</shortName>
    </recommendedName>
</protein>
<evidence type="ECO:0000256" key="6">
    <source>
        <dbReference type="ARBA" id="ARBA00023143"/>
    </source>
</evidence>
<dbReference type="OrthoDB" id="9802553at2"/>
<feature type="coiled-coil region" evidence="8">
    <location>
        <begin position="142"/>
        <end position="194"/>
    </location>
</feature>
<evidence type="ECO:0000259" key="10">
    <source>
        <dbReference type="Pfam" id="PF06429"/>
    </source>
</evidence>
<evidence type="ECO:0000256" key="2">
    <source>
        <dbReference type="ARBA" id="ARBA00004613"/>
    </source>
</evidence>
<evidence type="ECO:0000313" key="12">
    <source>
        <dbReference type="EMBL" id="TWT99363.1"/>
    </source>
</evidence>
<dbReference type="PRINTS" id="PR01005">
    <property type="entry name" value="FLGHOOKAP1"/>
</dbReference>
<evidence type="ECO:0000256" key="8">
    <source>
        <dbReference type="SAM" id="Coils"/>
    </source>
</evidence>
<dbReference type="PANTHER" id="PTHR30033:SF2">
    <property type="entry name" value="FLAGELLAR HOOK PROTEIN"/>
    <property type="match status" value="1"/>
</dbReference>
<evidence type="ECO:0000256" key="3">
    <source>
        <dbReference type="ARBA" id="ARBA00009677"/>
    </source>
</evidence>
<evidence type="ECO:0000256" key="7">
    <source>
        <dbReference type="RuleBase" id="RU362065"/>
    </source>
</evidence>
<dbReference type="NCBIfam" id="TIGR02492">
    <property type="entry name" value="flgK_ends"/>
    <property type="match status" value="1"/>
</dbReference>
<organism evidence="12 13">
    <name type="scientific">Botrimarina colliarenosi</name>
    <dbReference type="NCBI Taxonomy" id="2528001"/>
    <lineage>
        <taxon>Bacteria</taxon>
        <taxon>Pseudomonadati</taxon>
        <taxon>Planctomycetota</taxon>
        <taxon>Planctomycetia</taxon>
        <taxon>Pirellulales</taxon>
        <taxon>Lacipirellulaceae</taxon>
        <taxon>Botrimarina</taxon>
    </lineage>
</organism>
<keyword evidence="12" id="KW-0282">Flagellum</keyword>
<keyword evidence="8" id="KW-0175">Coiled coil</keyword>
<dbReference type="PROSITE" id="PS00588">
    <property type="entry name" value="FLAGELLA_BB_ROD"/>
    <property type="match status" value="1"/>
</dbReference>
<dbReference type="AlphaFoldDB" id="A0A5C6AMG4"/>
<proteinExistence type="inferred from homology"/>
<accession>A0A5C6AMG4</accession>
<comment type="caution">
    <text evidence="12">The sequence shown here is derived from an EMBL/GenBank/DDBJ whole genome shotgun (WGS) entry which is preliminary data.</text>
</comment>
<comment type="subcellular location">
    <subcellularLocation>
        <location evidence="1 7">Bacterial flagellum</location>
    </subcellularLocation>
    <subcellularLocation>
        <location evidence="2 7">Secreted</location>
    </subcellularLocation>
</comment>
<evidence type="ECO:0000256" key="4">
    <source>
        <dbReference type="ARBA" id="ARBA00016244"/>
    </source>
</evidence>
<comment type="similarity">
    <text evidence="3 7">Belongs to the flagella basal body rod proteins family.</text>
</comment>
<name>A0A5C6AMG4_9BACT</name>